<dbReference type="eggNOG" id="COG3104">
    <property type="taxonomic scope" value="Bacteria"/>
</dbReference>
<evidence type="ECO:0000256" key="4">
    <source>
        <dbReference type="ARBA" id="ARBA00022475"/>
    </source>
</evidence>
<organism evidence="10 11">
    <name type="scientific">Rhodococcus opacus</name>
    <name type="common">Nocardia opaca</name>
    <dbReference type="NCBI Taxonomy" id="37919"/>
    <lineage>
        <taxon>Bacteria</taxon>
        <taxon>Bacillati</taxon>
        <taxon>Actinomycetota</taxon>
        <taxon>Actinomycetes</taxon>
        <taxon>Mycobacteriales</taxon>
        <taxon>Nocardiaceae</taxon>
        <taxon>Rhodococcus</taxon>
    </lineage>
</organism>
<feature type="transmembrane region" description="Helical" evidence="8">
    <location>
        <begin position="231"/>
        <end position="253"/>
    </location>
</feature>
<dbReference type="PANTHER" id="PTHR23517">
    <property type="entry name" value="RESISTANCE PROTEIN MDTM, PUTATIVE-RELATED-RELATED"/>
    <property type="match status" value="1"/>
</dbReference>
<reference evidence="10 11" key="1">
    <citation type="submission" date="2014-07" db="EMBL/GenBank/DDBJ databases">
        <title>Genome Sequence of Rhodococcus opacus Strain R7, a Biodegrader of Mono- and Polycyclic Aromatic Hydrocarbons.</title>
        <authorList>
            <person name="Di Gennaro P."/>
            <person name="Zampolli J."/>
            <person name="Presti I."/>
            <person name="Cappelletti M."/>
            <person name="D'Ursi P."/>
            <person name="Orro A."/>
            <person name="Mezzelani A."/>
            <person name="Milanesi L."/>
        </authorList>
    </citation>
    <scope>NUCLEOTIDE SEQUENCE [LARGE SCALE GENOMIC DNA]</scope>
    <source>
        <strain evidence="10 11">R7</strain>
    </source>
</reference>
<dbReference type="GO" id="GO:1904680">
    <property type="term" value="F:peptide transmembrane transporter activity"/>
    <property type="evidence" value="ECO:0007669"/>
    <property type="project" value="InterPro"/>
</dbReference>
<name>A0A076EQV9_RHOOP</name>
<dbReference type="InterPro" id="IPR020846">
    <property type="entry name" value="MFS_dom"/>
</dbReference>
<dbReference type="SUPFAM" id="SSF103473">
    <property type="entry name" value="MFS general substrate transporter"/>
    <property type="match status" value="1"/>
</dbReference>
<feature type="transmembrane region" description="Helical" evidence="8">
    <location>
        <begin position="463"/>
        <end position="484"/>
    </location>
</feature>
<dbReference type="RefSeq" id="WP_128640582.1">
    <property type="nucleotide sequence ID" value="NZ_CP008947.1"/>
</dbReference>
<evidence type="ECO:0000256" key="8">
    <source>
        <dbReference type="SAM" id="Phobius"/>
    </source>
</evidence>
<proteinExistence type="inferred from homology"/>
<dbReference type="Gene3D" id="1.20.1250.20">
    <property type="entry name" value="MFS general substrate transporter like domains"/>
    <property type="match status" value="1"/>
</dbReference>
<keyword evidence="6 8" id="KW-1133">Transmembrane helix</keyword>
<dbReference type="PANTHER" id="PTHR23517:SF15">
    <property type="entry name" value="PROTON-DEPENDENT OLIGOPEPTIDE FAMILY TRANSPORT PROTEIN"/>
    <property type="match status" value="1"/>
</dbReference>
<evidence type="ECO:0000256" key="6">
    <source>
        <dbReference type="ARBA" id="ARBA00022989"/>
    </source>
</evidence>
<feature type="domain" description="Major facilitator superfamily (MFS) profile" evidence="9">
    <location>
        <begin position="1"/>
        <end position="488"/>
    </location>
</feature>
<keyword evidence="3" id="KW-0813">Transport</keyword>
<feature type="transmembrane region" description="Helical" evidence="8">
    <location>
        <begin position="126"/>
        <end position="153"/>
    </location>
</feature>
<feature type="transmembrane region" description="Helical" evidence="8">
    <location>
        <begin position="399"/>
        <end position="423"/>
    </location>
</feature>
<dbReference type="EMBL" id="CP008947">
    <property type="protein sequence ID" value="AII07572.1"/>
    <property type="molecule type" value="Genomic_DNA"/>
</dbReference>
<feature type="transmembrane region" description="Helical" evidence="8">
    <location>
        <begin position="340"/>
        <end position="357"/>
    </location>
</feature>
<dbReference type="InterPro" id="IPR005279">
    <property type="entry name" value="Dipep/tripep_permease"/>
</dbReference>
<feature type="transmembrane region" description="Helical" evidence="8">
    <location>
        <begin position="42"/>
        <end position="60"/>
    </location>
</feature>
<evidence type="ECO:0000256" key="7">
    <source>
        <dbReference type="ARBA" id="ARBA00023136"/>
    </source>
</evidence>
<feature type="transmembrane region" description="Helical" evidence="8">
    <location>
        <begin position="369"/>
        <end position="387"/>
    </location>
</feature>
<dbReference type="CDD" id="cd17346">
    <property type="entry name" value="MFS_DtpA_like"/>
    <property type="match status" value="1"/>
</dbReference>
<evidence type="ECO:0000256" key="2">
    <source>
        <dbReference type="ARBA" id="ARBA00005982"/>
    </source>
</evidence>
<comment type="subcellular location">
    <subcellularLocation>
        <location evidence="1">Cell membrane</location>
        <topology evidence="1">Multi-pass membrane protein</topology>
    </subcellularLocation>
</comment>
<feature type="transmembrane region" description="Helical" evidence="8">
    <location>
        <begin position="66"/>
        <end position="91"/>
    </location>
</feature>
<keyword evidence="5 8" id="KW-0812">Transmembrane</keyword>
<evidence type="ECO:0000313" key="11">
    <source>
        <dbReference type="Proteomes" id="UP000028488"/>
    </source>
</evidence>
<dbReference type="GO" id="GO:0005886">
    <property type="term" value="C:plasma membrane"/>
    <property type="evidence" value="ECO:0007669"/>
    <property type="project" value="UniProtKB-SubCell"/>
</dbReference>
<dbReference type="PROSITE" id="PS50850">
    <property type="entry name" value="MFS"/>
    <property type="match status" value="1"/>
</dbReference>
<evidence type="ECO:0000256" key="3">
    <source>
        <dbReference type="ARBA" id="ARBA00022448"/>
    </source>
</evidence>
<sequence length="494" mass="52921">MTEIDKSVATEYHRTVERTRSDSLGQPKGLWNLAFTELWERFSFYGLQGVLSFYLLYSLSDGGLDLAPATAVSIVGAYGGSVYLSQILGAWIADRLIAPRRMVLYGAVVITVGHLALAILDGLSGLAFGLTLIVLGTGALKTNITSIVGMLYADNRPARDAGFSYFYMAINTGSAFGPLLTGFTQSRWGFHAAFSLAAVGMVGALIQYSWKMRDLPAEAGVVKNPIARTHLPYAFAAVAAVTAFVVALWQLGFVDNTNLSHFVGAVILVAAIIYFTVILRSPNVTPAEKRRMRGFIPLWIASLLYFGFLFQKFTTISVFIKDRVDLDVGGWQVPAPWLTTISPVSAVLLTPLVAMLWTKLGTRQPTTSAKFAIGLTMVGCAYLLLLLSQFFPDKTVPPLLVLVSMAVAGSSEIFVGPVGLALATRIAPERFTAQTVALLFLTLAGGSTLSGLLGGLFTTISTGTFFLLVGSGAVLLGAVLFGLSRKIEVLTDSR</sequence>
<dbReference type="InterPro" id="IPR050171">
    <property type="entry name" value="MFS_Transporters"/>
</dbReference>
<gene>
    <name evidence="10" type="ORF">EP51_24110</name>
</gene>
<dbReference type="Proteomes" id="UP000028488">
    <property type="component" value="Chromosome"/>
</dbReference>
<evidence type="ECO:0000256" key="1">
    <source>
        <dbReference type="ARBA" id="ARBA00004651"/>
    </source>
</evidence>
<dbReference type="InterPro" id="IPR036259">
    <property type="entry name" value="MFS_trans_sf"/>
</dbReference>
<dbReference type="GO" id="GO:0015833">
    <property type="term" value="P:peptide transport"/>
    <property type="evidence" value="ECO:0007669"/>
    <property type="project" value="InterPro"/>
</dbReference>
<feature type="transmembrane region" description="Helical" evidence="8">
    <location>
        <begin position="259"/>
        <end position="277"/>
    </location>
</feature>
<evidence type="ECO:0000259" key="9">
    <source>
        <dbReference type="PROSITE" id="PS50850"/>
    </source>
</evidence>
<evidence type="ECO:0000256" key="5">
    <source>
        <dbReference type="ARBA" id="ARBA00022692"/>
    </source>
</evidence>
<feature type="transmembrane region" description="Helical" evidence="8">
    <location>
        <begin position="103"/>
        <end position="120"/>
    </location>
</feature>
<feature type="transmembrane region" description="Helical" evidence="8">
    <location>
        <begin position="298"/>
        <end position="320"/>
    </location>
</feature>
<feature type="transmembrane region" description="Helical" evidence="8">
    <location>
        <begin position="190"/>
        <end position="210"/>
    </location>
</feature>
<dbReference type="AlphaFoldDB" id="A0A076EQV9"/>
<feature type="transmembrane region" description="Helical" evidence="8">
    <location>
        <begin position="435"/>
        <end position="457"/>
    </location>
</feature>
<dbReference type="Pfam" id="PF00854">
    <property type="entry name" value="PTR2"/>
    <property type="match status" value="1"/>
</dbReference>
<dbReference type="InterPro" id="IPR000109">
    <property type="entry name" value="POT_fam"/>
</dbReference>
<protein>
    <submittedName>
        <fullName evidence="10">Peptide transporter</fullName>
    </submittedName>
</protein>
<keyword evidence="4" id="KW-1003">Cell membrane</keyword>
<accession>A0A076EQV9</accession>
<feature type="transmembrane region" description="Helical" evidence="8">
    <location>
        <begin position="165"/>
        <end position="184"/>
    </location>
</feature>
<dbReference type="NCBIfam" id="TIGR00924">
    <property type="entry name" value="yjdL_sub1_fam"/>
    <property type="match status" value="1"/>
</dbReference>
<keyword evidence="7 8" id="KW-0472">Membrane</keyword>
<evidence type="ECO:0000313" key="10">
    <source>
        <dbReference type="EMBL" id="AII07572.1"/>
    </source>
</evidence>
<comment type="similarity">
    <text evidence="2">Belongs to the major facilitator superfamily. Proton-dependent oligopeptide transporter (POT/PTR) (TC 2.A.17) family.</text>
</comment>